<name>A0AAD3TLS8_NEPGR</name>
<dbReference type="PANTHER" id="PTHR31509">
    <property type="entry name" value="BPS1-LIKE PROTEIN"/>
    <property type="match status" value="1"/>
</dbReference>
<dbReference type="GO" id="GO:0016020">
    <property type="term" value="C:membrane"/>
    <property type="evidence" value="ECO:0007669"/>
    <property type="project" value="UniProtKB-SubCell"/>
</dbReference>
<evidence type="ECO:0000256" key="4">
    <source>
        <dbReference type="ARBA" id="ARBA00023136"/>
    </source>
</evidence>
<comment type="subcellular location">
    <subcellularLocation>
        <location evidence="1">Membrane</location>
        <topology evidence="1">Single-pass membrane protein</topology>
    </subcellularLocation>
</comment>
<dbReference type="EMBL" id="BSYO01000040">
    <property type="protein sequence ID" value="GMH31313.1"/>
    <property type="molecule type" value="Genomic_DNA"/>
</dbReference>
<keyword evidence="3" id="KW-1133">Transmembrane helix</keyword>
<gene>
    <name evidence="7" type="ORF">Nepgr_033156</name>
</gene>
<dbReference type="Pfam" id="PF05633">
    <property type="entry name" value="ROH1-like"/>
    <property type="match status" value="2"/>
</dbReference>
<evidence type="ECO:0000256" key="5">
    <source>
        <dbReference type="ARBA" id="ARBA00035114"/>
    </source>
</evidence>
<comment type="similarity">
    <text evidence="5">Belongs to the ROH1 family.</text>
</comment>
<feature type="region of interest" description="Disordered" evidence="6">
    <location>
        <begin position="1"/>
        <end position="25"/>
    </location>
</feature>
<evidence type="ECO:0000313" key="7">
    <source>
        <dbReference type="EMBL" id="GMH31313.1"/>
    </source>
</evidence>
<dbReference type="AlphaFoldDB" id="A0AAD3TLS8"/>
<reference evidence="7" key="1">
    <citation type="submission" date="2023-05" db="EMBL/GenBank/DDBJ databases">
        <title>Nepenthes gracilis genome sequencing.</title>
        <authorList>
            <person name="Fukushima K."/>
        </authorList>
    </citation>
    <scope>NUCLEOTIDE SEQUENCE</scope>
    <source>
        <strain evidence="7">SING2019-196</strain>
    </source>
</reference>
<protein>
    <submittedName>
        <fullName evidence="7">Uncharacterized protein</fullName>
    </submittedName>
</protein>
<dbReference type="InterPro" id="IPR008511">
    <property type="entry name" value="ROH1-like"/>
</dbReference>
<keyword evidence="2" id="KW-0812">Transmembrane</keyword>
<evidence type="ECO:0000313" key="8">
    <source>
        <dbReference type="Proteomes" id="UP001279734"/>
    </source>
</evidence>
<evidence type="ECO:0000256" key="3">
    <source>
        <dbReference type="ARBA" id="ARBA00022989"/>
    </source>
</evidence>
<evidence type="ECO:0000256" key="6">
    <source>
        <dbReference type="SAM" id="MobiDB-lite"/>
    </source>
</evidence>
<organism evidence="7 8">
    <name type="scientific">Nepenthes gracilis</name>
    <name type="common">Slender pitcher plant</name>
    <dbReference type="NCBI Taxonomy" id="150966"/>
    <lineage>
        <taxon>Eukaryota</taxon>
        <taxon>Viridiplantae</taxon>
        <taxon>Streptophyta</taxon>
        <taxon>Embryophyta</taxon>
        <taxon>Tracheophyta</taxon>
        <taxon>Spermatophyta</taxon>
        <taxon>Magnoliopsida</taxon>
        <taxon>eudicotyledons</taxon>
        <taxon>Gunneridae</taxon>
        <taxon>Pentapetalae</taxon>
        <taxon>Caryophyllales</taxon>
        <taxon>Nepenthaceae</taxon>
        <taxon>Nepenthes</taxon>
    </lineage>
</organism>
<evidence type="ECO:0000256" key="2">
    <source>
        <dbReference type="ARBA" id="ARBA00022692"/>
    </source>
</evidence>
<accession>A0AAD3TLS8</accession>
<keyword evidence="4" id="KW-0472">Membrane</keyword>
<sequence length="360" mass="40299">MSCSQKQGRSPFPSGNPFRKMLPKGSDLPSRHLALLKEFEEKLADKLRKLMPKGEDDILSLPWMKLSLQLLSQTHDDMNSLITELKLPVCDRDDTWVCLYLDNSANLLDLCNAFISELSRLSQGQLLLQFGLHNLDPTGSINLVKARTSFHSWMQHIGSSNPRVENCSSIILELVKLLVLPKPLNSSKARVLMHALYGVQVQTLFVFGVFTAAFTGSPQTLIDLPVPKANLWAEAFVDLQTSVNQEIRELVSSERNFILKELEAVDSIVKGLCPMLDGAAEGDEALRKSATELQKRAERLSEGLDLLSREVDGFFRIVLSGRDCLLSELRKGIVLSCTMQESKAEPKMVKAIKWMRTSFL</sequence>
<comment type="caution">
    <text evidence="7">The sequence shown here is derived from an EMBL/GenBank/DDBJ whole genome shotgun (WGS) entry which is preliminary data.</text>
</comment>
<keyword evidence="8" id="KW-1185">Reference proteome</keyword>
<proteinExistence type="inferred from homology"/>
<evidence type="ECO:0000256" key="1">
    <source>
        <dbReference type="ARBA" id="ARBA00004167"/>
    </source>
</evidence>
<dbReference type="Proteomes" id="UP001279734">
    <property type="component" value="Unassembled WGS sequence"/>
</dbReference>